<protein>
    <submittedName>
        <fullName evidence="1">Uncharacterized protein</fullName>
    </submittedName>
</protein>
<keyword evidence="2" id="KW-1185">Reference proteome</keyword>
<comment type="caution">
    <text evidence="1">The sequence shown here is derived from an EMBL/GenBank/DDBJ whole genome shotgun (WGS) entry which is preliminary data.</text>
</comment>
<organism evidence="1 2">
    <name type="scientific">Pangasius djambal</name>
    <dbReference type="NCBI Taxonomy" id="1691987"/>
    <lineage>
        <taxon>Eukaryota</taxon>
        <taxon>Metazoa</taxon>
        <taxon>Chordata</taxon>
        <taxon>Craniata</taxon>
        <taxon>Vertebrata</taxon>
        <taxon>Euteleostomi</taxon>
        <taxon>Actinopterygii</taxon>
        <taxon>Neopterygii</taxon>
        <taxon>Teleostei</taxon>
        <taxon>Ostariophysi</taxon>
        <taxon>Siluriformes</taxon>
        <taxon>Pangasiidae</taxon>
        <taxon>Pangasius</taxon>
    </lineage>
</organism>
<sequence length="607" mass="70071">MKRNKPSVEMFGKRQRGEEEQEQEEGQHGSKLRVLLYGAKLSGKSSVINALFGKDLLPTNRRTVYCKTFQGNVHGRELMLVDTPGWWKDFPLSDTATFLKKELVYGVSLCKPGPHAILLLIEVGLPFNERHRKSMEEHLSLLGDKIWAHVLVLFTKGAKTKEVEEYVKTGGEALQWVIEKCGHRCHFFDNTVLNDVSHVCSLLDKIEVIMQTNKTACFEIDPNILLESEEWRKNVMRRSRDREIGIKEQQKDYELRIMLVGWVMSGKSASGNTILNKDEFAVTGKSTAKCQIGHGEVSGRPVTVIDTPSWWKFFPSLYTPEWIKSEILDGAFQKHNSPHAILLVIPADTSFKEEQRSVIEENMKILGEQVWRHTIILFTWGDMLGDMTIEQHIESEGRDLQVLVEKCGNRYHVFDNEKRENLAQVTELLQKIDEMMSRNFTLFHREIEDRDGEMDTQTKKVSDDQRNVKEVVLLIDEEWKRREKEFLEKVLQLSKDYWRVSKTHPATGTQGNISHRETESNRPGELQGKEKHTLKLKDQVKEMLDREWSRREETLLGTIQEMLKDHIYETCSIPDQDEIECSRQKVLKWLDVSTPTSGSASASKSST</sequence>
<reference evidence="1" key="1">
    <citation type="submission" date="2020-02" db="EMBL/GenBank/DDBJ databases">
        <title>Genome sequencing of the panga catfish, Pangasius djambal.</title>
        <authorList>
            <person name="Wen M."/>
            <person name="Zahm M."/>
            <person name="Roques C."/>
            <person name="Cabau C."/>
            <person name="Klopp C."/>
            <person name="Donnadieu C."/>
            <person name="Jouanno E."/>
            <person name="Avarre J.-C."/>
            <person name="Campet M."/>
            <person name="Ha T."/>
            <person name="Dugue R."/>
            <person name="Lampietro C."/>
            <person name="Louis A."/>
            <person name="Herpin A."/>
            <person name="Echchiki A."/>
            <person name="Berthelot C."/>
            <person name="Parey E."/>
            <person name="Roest-Crollius H."/>
            <person name="Braasch I."/>
            <person name="Postlethwait J.H."/>
            <person name="Bobe J."/>
            <person name="Montfort J."/>
            <person name="Bouchez O."/>
            <person name="Begum T."/>
            <person name="Schartl M."/>
            <person name="Gustiano R."/>
            <person name="Guiguen Y."/>
        </authorList>
    </citation>
    <scope>NUCLEOTIDE SEQUENCE</scope>
    <source>
        <strain evidence="1">Pdj_M5554</strain>
    </source>
</reference>
<gene>
    <name evidence="1" type="ORF">PDJAM_G00024740</name>
</gene>
<name>A0ACC5YPX4_9TELE</name>
<evidence type="ECO:0000313" key="1">
    <source>
        <dbReference type="EMBL" id="MCJ8737510.1"/>
    </source>
</evidence>
<accession>A0ACC5YPX4</accession>
<dbReference type="Proteomes" id="UP000830395">
    <property type="component" value="Chromosome 11"/>
</dbReference>
<dbReference type="EMBL" id="CM040985">
    <property type="protein sequence ID" value="MCJ8737510.1"/>
    <property type="molecule type" value="Genomic_DNA"/>
</dbReference>
<evidence type="ECO:0000313" key="2">
    <source>
        <dbReference type="Proteomes" id="UP000830395"/>
    </source>
</evidence>
<proteinExistence type="predicted"/>